<feature type="region of interest" description="Disordered" evidence="6">
    <location>
        <begin position="1"/>
        <end position="42"/>
    </location>
</feature>
<dbReference type="EMBL" id="FTNO01000001">
    <property type="protein sequence ID" value="SIQ93862.1"/>
    <property type="molecule type" value="Genomic_DNA"/>
</dbReference>
<reference evidence="8" key="1">
    <citation type="submission" date="2017-01" db="EMBL/GenBank/DDBJ databases">
        <authorList>
            <person name="Varghese N."/>
            <person name="Submissions S."/>
        </authorList>
    </citation>
    <scope>NUCLEOTIDE SEQUENCE [LARGE SCALE GENOMIC DNA]</scope>
    <source>
        <strain evidence="8">CGMCC 1.7737</strain>
    </source>
</reference>
<dbReference type="InterPro" id="IPR009012">
    <property type="entry name" value="GrpE_head"/>
</dbReference>
<dbReference type="GO" id="GO:0042803">
    <property type="term" value="F:protein homodimerization activity"/>
    <property type="evidence" value="ECO:0007669"/>
    <property type="project" value="InterPro"/>
</dbReference>
<dbReference type="GO" id="GO:0006457">
    <property type="term" value="P:protein folding"/>
    <property type="evidence" value="ECO:0007669"/>
    <property type="project" value="InterPro"/>
</dbReference>
<dbReference type="PRINTS" id="PR00773">
    <property type="entry name" value="GRPEPROTEIN"/>
</dbReference>
<dbReference type="SUPFAM" id="SSF51064">
    <property type="entry name" value="Head domain of nucleotide exchange factor GrpE"/>
    <property type="match status" value="1"/>
</dbReference>
<dbReference type="Proteomes" id="UP000186914">
    <property type="component" value="Unassembled WGS sequence"/>
</dbReference>
<feature type="coiled-coil region" evidence="5">
    <location>
        <begin position="58"/>
        <end position="143"/>
    </location>
</feature>
<comment type="function">
    <text evidence="3">Participates actively in the response to hyperosmotic and heat shock by preventing the aggregation of stress-denatured proteins, in association with DnaK and GrpE. It is the nucleotide exchange factor for DnaK and may function as a thermosensor. Unfolded proteins bind initially to DnaJ; upon interaction with the DnaJ-bound protein, DnaK hydrolyzes its bound ATP, resulting in the formation of a stable complex. GrpE releases ADP from DnaK; ATP binding to DnaK triggers the release of the substrate protein, thus completing the reaction cycle. Several rounds of ATP-dependent interactions between DnaJ, DnaK and GrpE are required for fully efficient folding.</text>
</comment>
<evidence type="ECO:0000256" key="2">
    <source>
        <dbReference type="ARBA" id="ARBA00023186"/>
    </source>
</evidence>
<comment type="subcellular location">
    <subcellularLocation>
        <location evidence="3">Cytoplasm</location>
    </subcellularLocation>
</comment>
<protein>
    <recommendedName>
        <fullName evidence="3">Protein GrpE</fullName>
    </recommendedName>
    <alternativeName>
        <fullName evidence="3">HSP-70 cofactor</fullName>
    </alternativeName>
</protein>
<dbReference type="PANTHER" id="PTHR21237">
    <property type="entry name" value="GRPE PROTEIN"/>
    <property type="match status" value="1"/>
</dbReference>
<evidence type="ECO:0000256" key="5">
    <source>
        <dbReference type="SAM" id="Coils"/>
    </source>
</evidence>
<dbReference type="GO" id="GO:0051082">
    <property type="term" value="F:unfolded protein binding"/>
    <property type="evidence" value="ECO:0007669"/>
    <property type="project" value="TreeGrafter"/>
</dbReference>
<dbReference type="AlphaFoldDB" id="A0A1N6WUW8"/>
<comment type="subunit">
    <text evidence="3">Homodimer.</text>
</comment>
<dbReference type="Pfam" id="PF01025">
    <property type="entry name" value="GrpE"/>
    <property type="match status" value="1"/>
</dbReference>
<evidence type="ECO:0000256" key="1">
    <source>
        <dbReference type="ARBA" id="ARBA00009054"/>
    </source>
</evidence>
<evidence type="ECO:0000313" key="7">
    <source>
        <dbReference type="EMBL" id="SIQ93862.1"/>
    </source>
</evidence>
<gene>
    <name evidence="3" type="primary">grpE</name>
    <name evidence="7" type="ORF">SAMN05421858_0877</name>
</gene>
<evidence type="ECO:0000256" key="3">
    <source>
        <dbReference type="HAMAP-Rule" id="MF_01151"/>
    </source>
</evidence>
<dbReference type="GO" id="GO:0005737">
    <property type="term" value="C:cytoplasm"/>
    <property type="evidence" value="ECO:0007669"/>
    <property type="project" value="UniProtKB-SubCell"/>
</dbReference>
<dbReference type="OrthoDB" id="372230at2157"/>
<dbReference type="Gene3D" id="2.30.22.10">
    <property type="entry name" value="Head domain of nucleotide exchange factor GrpE"/>
    <property type="match status" value="1"/>
</dbReference>
<dbReference type="RefSeq" id="WP_076428268.1">
    <property type="nucleotide sequence ID" value="NZ_FTNO01000001.1"/>
</dbReference>
<dbReference type="SUPFAM" id="SSF58014">
    <property type="entry name" value="Coiled-coil domain of nucleotide exchange factor GrpE"/>
    <property type="match status" value="1"/>
</dbReference>
<keyword evidence="3" id="KW-0963">Cytoplasm</keyword>
<name>A0A1N6WUW8_9EURY</name>
<keyword evidence="3" id="KW-0346">Stress response</keyword>
<feature type="compositionally biased region" description="Acidic residues" evidence="6">
    <location>
        <begin position="33"/>
        <end position="42"/>
    </location>
</feature>
<organism evidence="7 8">
    <name type="scientific">Haladaptatus litoreus</name>
    <dbReference type="NCBI Taxonomy" id="553468"/>
    <lineage>
        <taxon>Archaea</taxon>
        <taxon>Methanobacteriati</taxon>
        <taxon>Methanobacteriota</taxon>
        <taxon>Stenosarchaea group</taxon>
        <taxon>Halobacteria</taxon>
        <taxon>Halobacteriales</taxon>
        <taxon>Haladaptataceae</taxon>
        <taxon>Haladaptatus</taxon>
    </lineage>
</organism>
<dbReference type="CDD" id="cd00446">
    <property type="entry name" value="GrpE"/>
    <property type="match status" value="1"/>
</dbReference>
<sequence>MTEEPVQTTDDDHVEDDTPNEKPADESTTGEQPTDEDILSAEETDLVAEIASHDESLAEAVEERFVAIESERQEQETEIDDLRTRLKRKQADFQNYKKRAKKRQEQLEKRATEDVVNRLIDVRDNLKRAVEEEHEDVESLRSGVELTLKELDRVFEDENVAEIDPEPGAEVDPQRHEVMLRVESDHPEDTIADVYQPGYEMADKVLQAAQVTVSDGSGDGSGE</sequence>
<dbReference type="HAMAP" id="MF_01151">
    <property type="entry name" value="GrpE"/>
    <property type="match status" value="1"/>
</dbReference>
<keyword evidence="2 3" id="KW-0143">Chaperone</keyword>
<dbReference type="GO" id="GO:0000774">
    <property type="term" value="F:adenyl-nucleotide exchange factor activity"/>
    <property type="evidence" value="ECO:0007669"/>
    <property type="project" value="InterPro"/>
</dbReference>
<dbReference type="PANTHER" id="PTHR21237:SF23">
    <property type="entry name" value="GRPE PROTEIN HOMOLOG, MITOCHONDRIAL"/>
    <property type="match status" value="1"/>
</dbReference>
<accession>A0A1N6WUW8</accession>
<dbReference type="Gene3D" id="3.90.20.20">
    <property type="match status" value="1"/>
</dbReference>
<keyword evidence="8" id="KW-1185">Reference proteome</keyword>
<dbReference type="GO" id="GO:0051087">
    <property type="term" value="F:protein-folding chaperone binding"/>
    <property type="evidence" value="ECO:0007669"/>
    <property type="project" value="InterPro"/>
</dbReference>
<evidence type="ECO:0000313" key="8">
    <source>
        <dbReference type="Proteomes" id="UP000186914"/>
    </source>
</evidence>
<keyword evidence="5" id="KW-0175">Coiled coil</keyword>
<comment type="similarity">
    <text evidence="1 3 4">Belongs to the GrpE family.</text>
</comment>
<evidence type="ECO:0000256" key="6">
    <source>
        <dbReference type="SAM" id="MobiDB-lite"/>
    </source>
</evidence>
<dbReference type="InterPro" id="IPR013805">
    <property type="entry name" value="GrpE_CC"/>
</dbReference>
<dbReference type="InterPro" id="IPR000740">
    <property type="entry name" value="GrpE"/>
</dbReference>
<evidence type="ECO:0000256" key="4">
    <source>
        <dbReference type="RuleBase" id="RU004478"/>
    </source>
</evidence>
<proteinExistence type="inferred from homology"/>